<proteinExistence type="predicted"/>
<protein>
    <submittedName>
        <fullName evidence="1">Uncharacterized protein</fullName>
    </submittedName>
</protein>
<keyword evidence="2" id="KW-1185">Reference proteome</keyword>
<dbReference type="RefSeq" id="WP_142588632.1">
    <property type="nucleotide sequence ID" value="NZ_CABFWE030000007.1"/>
</dbReference>
<evidence type="ECO:0000313" key="2">
    <source>
        <dbReference type="Proteomes" id="UP000601041"/>
    </source>
</evidence>
<dbReference type="EMBL" id="CABFWE030000007">
    <property type="protein sequence ID" value="CAD7044492.1"/>
    <property type="molecule type" value="Genomic_DNA"/>
</dbReference>
<name>A0ABN7JUW7_9HYPH</name>
<gene>
    <name evidence="1" type="ORF">RHAB21_03450</name>
</gene>
<dbReference type="Proteomes" id="UP000601041">
    <property type="component" value="Unassembled WGS sequence"/>
</dbReference>
<comment type="caution">
    <text evidence="1">The sequence shown here is derived from an EMBL/GenBank/DDBJ whole genome shotgun (WGS) entry which is preliminary data.</text>
</comment>
<organism evidence="1 2">
    <name type="scientific">Pseudorhizobium halotolerans</name>
    <dbReference type="NCBI Taxonomy" id="1233081"/>
    <lineage>
        <taxon>Bacteria</taxon>
        <taxon>Pseudomonadati</taxon>
        <taxon>Pseudomonadota</taxon>
        <taxon>Alphaproteobacteria</taxon>
        <taxon>Hyphomicrobiales</taxon>
        <taxon>Rhizobiaceae</taxon>
        <taxon>Rhizobium/Agrobacterium group</taxon>
        <taxon>Pseudorhizobium</taxon>
    </lineage>
</organism>
<reference evidence="1 2" key="1">
    <citation type="submission" date="2020-11" db="EMBL/GenBank/DDBJ databases">
        <authorList>
            <person name="Lassalle F."/>
        </authorList>
    </citation>
    <scope>NUCLEOTIDE SEQUENCE [LARGE SCALE GENOMIC DNA]</scope>
    <source>
        <strain evidence="1 2">AB21</strain>
    </source>
</reference>
<evidence type="ECO:0000313" key="1">
    <source>
        <dbReference type="EMBL" id="CAD7044492.1"/>
    </source>
</evidence>
<sequence>MSSTTDLIAELFRAANQIGTLTSFERVRLIERAAATIQGQRDLLATKERVVPLTYDVTANLEKMKAQAPEMPEVLSAVVMLKCTDEIRRLRILLETDQR</sequence>
<accession>A0ABN7JUW7</accession>